<name>A0ABV9YLX6_9PSEU</name>
<gene>
    <name evidence="2" type="ORF">ACFPBZ_12135</name>
</gene>
<dbReference type="EMBL" id="JBHSIV010000010">
    <property type="protein sequence ID" value="MFC5062957.1"/>
    <property type="molecule type" value="Genomic_DNA"/>
</dbReference>
<comment type="similarity">
    <text evidence="1">Belongs to the asp23 family.</text>
</comment>
<accession>A0ABV9YLX6</accession>
<evidence type="ECO:0000313" key="3">
    <source>
        <dbReference type="Proteomes" id="UP001595947"/>
    </source>
</evidence>
<organism evidence="2 3">
    <name type="scientific">Actinomycetospora atypica</name>
    <dbReference type="NCBI Taxonomy" id="1290095"/>
    <lineage>
        <taxon>Bacteria</taxon>
        <taxon>Bacillati</taxon>
        <taxon>Actinomycetota</taxon>
        <taxon>Actinomycetes</taxon>
        <taxon>Pseudonocardiales</taxon>
        <taxon>Pseudonocardiaceae</taxon>
        <taxon>Actinomycetospora</taxon>
    </lineage>
</organism>
<proteinExistence type="inferred from homology"/>
<evidence type="ECO:0000313" key="2">
    <source>
        <dbReference type="EMBL" id="MFC5062957.1"/>
    </source>
</evidence>
<comment type="caution">
    <text evidence="2">The sequence shown here is derived from an EMBL/GenBank/DDBJ whole genome shotgun (WGS) entry which is preliminary data.</text>
</comment>
<keyword evidence="3" id="KW-1185">Reference proteome</keyword>
<dbReference type="RefSeq" id="WP_378036304.1">
    <property type="nucleotide sequence ID" value="NZ_JBHSIV010000010.1"/>
</dbReference>
<dbReference type="Pfam" id="PF03780">
    <property type="entry name" value="Asp23"/>
    <property type="match status" value="1"/>
</dbReference>
<dbReference type="InterPro" id="IPR005531">
    <property type="entry name" value="Asp23"/>
</dbReference>
<sequence length="228" mass="23715">MSDRQGSAVDLLDTEASLRCGRDPQQLLEQVVDRGSAAADGHQASCPHCLAALAEFDRLWNPMRAVAAQRPGAPPGLLDAVLSSIRGVSEDTEFGRVENGFGHTRISGRVVAAIARHHAAQVPGVRVALGKLAAAGRRDLDRAEDFPESSIHAARVDDMPRRPQVSVGVAGASTAVEVVLAADYGVDLALLGERVRAAVSAGIRTDTGLEPVAVSVVVDDVLPPAGLS</sequence>
<reference evidence="3" key="1">
    <citation type="journal article" date="2019" name="Int. J. Syst. Evol. Microbiol.">
        <title>The Global Catalogue of Microorganisms (GCM) 10K type strain sequencing project: providing services to taxonomists for standard genome sequencing and annotation.</title>
        <authorList>
            <consortium name="The Broad Institute Genomics Platform"/>
            <consortium name="The Broad Institute Genome Sequencing Center for Infectious Disease"/>
            <person name="Wu L."/>
            <person name="Ma J."/>
        </authorList>
    </citation>
    <scope>NUCLEOTIDE SEQUENCE [LARGE SCALE GENOMIC DNA]</scope>
    <source>
        <strain evidence="3">CGMCC 4.7093</strain>
    </source>
</reference>
<protein>
    <submittedName>
        <fullName evidence="2">Asp23/Gls24 family envelope stress response protein</fullName>
    </submittedName>
</protein>
<evidence type="ECO:0000256" key="1">
    <source>
        <dbReference type="ARBA" id="ARBA00005721"/>
    </source>
</evidence>
<dbReference type="Proteomes" id="UP001595947">
    <property type="component" value="Unassembled WGS sequence"/>
</dbReference>